<dbReference type="AlphaFoldDB" id="K1SRK6"/>
<proteinExistence type="predicted"/>
<evidence type="ECO:0000313" key="1">
    <source>
        <dbReference type="EMBL" id="EKC49876.1"/>
    </source>
</evidence>
<organism evidence="1">
    <name type="scientific">human gut metagenome</name>
    <dbReference type="NCBI Taxonomy" id="408170"/>
    <lineage>
        <taxon>unclassified sequences</taxon>
        <taxon>metagenomes</taxon>
        <taxon>organismal metagenomes</taxon>
    </lineage>
</organism>
<comment type="caution">
    <text evidence="1">The sequence shown here is derived from an EMBL/GenBank/DDBJ whole genome shotgun (WGS) entry which is preliminary data.</text>
</comment>
<dbReference type="EMBL" id="AJWZ01009940">
    <property type="protein sequence ID" value="EKC49876.1"/>
    <property type="molecule type" value="Genomic_DNA"/>
</dbReference>
<protein>
    <submittedName>
        <fullName evidence="1">Uncharacterized protein</fullName>
    </submittedName>
</protein>
<accession>K1SRK6</accession>
<reference evidence="1" key="1">
    <citation type="journal article" date="2013" name="Environ. Microbiol.">
        <title>Microbiota from the distal guts of lean and obese adolescents exhibit partial functional redundancy besides clear differences in community structure.</title>
        <authorList>
            <person name="Ferrer M."/>
            <person name="Ruiz A."/>
            <person name="Lanza F."/>
            <person name="Haange S.B."/>
            <person name="Oberbach A."/>
            <person name="Till H."/>
            <person name="Bargiela R."/>
            <person name="Campoy C."/>
            <person name="Segura M.T."/>
            <person name="Richter M."/>
            <person name="von Bergen M."/>
            <person name="Seifert J."/>
            <person name="Suarez A."/>
        </authorList>
    </citation>
    <scope>NUCLEOTIDE SEQUENCE</scope>
</reference>
<name>K1SRK6_9ZZZZ</name>
<gene>
    <name evidence="1" type="ORF">OBE_14415</name>
</gene>
<sequence>MNNRKKKYKKLKRTIGIVICHGKTEYLMIRYIVSNLHLKMEKDARDHGEHSIQITSIINFLKSSPYKNRKAFIEKFLSDGSELDDPDNFKVFIVMDTDDCTEKEKQDFISKEMFKKHWLYPYIEPIYNSENIDDVFLEANINTRKISDDEKGTYYTEIFPINSEPLSLNTIQEIETFRDKLKSVNKTSSNLIDLVAYCLDRAEKI</sequence>